<comment type="caution">
    <text evidence="2">The sequence shown here is derived from an EMBL/GenBank/DDBJ whole genome shotgun (WGS) entry which is preliminary data.</text>
</comment>
<dbReference type="InterPro" id="IPR052579">
    <property type="entry name" value="Zinc_finger_SWIM"/>
</dbReference>
<feature type="domain" description="ZSWIM1/3 RNaseH-like" evidence="1">
    <location>
        <begin position="2"/>
        <end position="89"/>
    </location>
</feature>
<dbReference type="PANTHER" id="PTHR31569:SF4">
    <property type="entry name" value="SWIM-TYPE DOMAIN-CONTAINING PROTEIN"/>
    <property type="match status" value="1"/>
</dbReference>
<reference evidence="2 3" key="1">
    <citation type="submission" date="2019-08" db="EMBL/GenBank/DDBJ databases">
        <title>The genome of the soybean aphid Biotype 1, its phylome, world population structure and adaptation to the North American continent.</title>
        <authorList>
            <person name="Giordano R."/>
            <person name="Donthu R.K."/>
            <person name="Hernandez A.G."/>
            <person name="Wright C.L."/>
            <person name="Zimin A.V."/>
        </authorList>
    </citation>
    <scope>NUCLEOTIDE SEQUENCE [LARGE SCALE GENOMIC DNA]</scope>
    <source>
        <tissue evidence="2">Whole aphids</tissue>
    </source>
</reference>
<protein>
    <recommendedName>
        <fullName evidence="1">ZSWIM1/3 RNaseH-like domain-containing protein</fullName>
    </recommendedName>
</protein>
<sequence length="323" mass="37641">MFLKVVFADATYILLDLRLPVYVLITEDGNRQSEKAAIGLLVNEEEITLRWFFKTFLKKNPISAKTRVYVTDKDMKERNVIKKVFPNAALTIFLFHTLRTFNRELTCDKRNITSNERDAVKELIQNIVYCKSELEYENLYQNLKTSTRKVFKNVEVVVSDSDTTVTTLHRKKKKIPTTHEQFRKATLIEIPWVPLTFYMTRQLTGHGCFEWYLHRMNRAASPRCWQCSGESDTVEHTLFECPYWDGFREALSARIGRRPSTGDVPDIICGPAFELLPADAHGKDAILKETKERFRLFYGMVENILSAKEEERVRQAANRRNSP</sequence>
<dbReference type="AlphaFoldDB" id="A0A6G0TNE8"/>
<evidence type="ECO:0000259" key="1">
    <source>
        <dbReference type="Pfam" id="PF21056"/>
    </source>
</evidence>
<name>A0A6G0TNE8_APHGL</name>
<gene>
    <name evidence="2" type="ORF">AGLY_007625</name>
</gene>
<evidence type="ECO:0000313" key="2">
    <source>
        <dbReference type="EMBL" id="KAE9535724.1"/>
    </source>
</evidence>
<dbReference type="Pfam" id="PF21056">
    <property type="entry name" value="ZSWIM1-3_RNaseH-like"/>
    <property type="match status" value="1"/>
</dbReference>
<evidence type="ECO:0000313" key="3">
    <source>
        <dbReference type="Proteomes" id="UP000475862"/>
    </source>
</evidence>
<dbReference type="OrthoDB" id="8058917at2759"/>
<dbReference type="PANTHER" id="PTHR31569">
    <property type="entry name" value="SWIM-TYPE DOMAIN-CONTAINING PROTEIN"/>
    <property type="match status" value="1"/>
</dbReference>
<proteinExistence type="predicted"/>
<dbReference type="InterPro" id="IPR048324">
    <property type="entry name" value="ZSWIM1-3_RNaseH-like"/>
</dbReference>
<dbReference type="EMBL" id="VYZN01000025">
    <property type="protein sequence ID" value="KAE9535724.1"/>
    <property type="molecule type" value="Genomic_DNA"/>
</dbReference>
<keyword evidence="3" id="KW-1185">Reference proteome</keyword>
<dbReference type="Proteomes" id="UP000475862">
    <property type="component" value="Unassembled WGS sequence"/>
</dbReference>
<organism evidence="2 3">
    <name type="scientific">Aphis glycines</name>
    <name type="common">Soybean aphid</name>
    <dbReference type="NCBI Taxonomy" id="307491"/>
    <lineage>
        <taxon>Eukaryota</taxon>
        <taxon>Metazoa</taxon>
        <taxon>Ecdysozoa</taxon>
        <taxon>Arthropoda</taxon>
        <taxon>Hexapoda</taxon>
        <taxon>Insecta</taxon>
        <taxon>Pterygota</taxon>
        <taxon>Neoptera</taxon>
        <taxon>Paraneoptera</taxon>
        <taxon>Hemiptera</taxon>
        <taxon>Sternorrhyncha</taxon>
        <taxon>Aphidomorpha</taxon>
        <taxon>Aphidoidea</taxon>
        <taxon>Aphididae</taxon>
        <taxon>Aphidini</taxon>
        <taxon>Aphis</taxon>
        <taxon>Aphis</taxon>
    </lineage>
</organism>
<accession>A0A6G0TNE8</accession>